<dbReference type="Gene3D" id="4.10.1110.10">
    <property type="entry name" value="AN1-like Zinc finger"/>
    <property type="match status" value="1"/>
</dbReference>
<proteinExistence type="predicted"/>
<evidence type="ECO:0000259" key="5">
    <source>
        <dbReference type="PROSITE" id="PS51039"/>
    </source>
</evidence>
<protein>
    <submittedName>
        <fullName evidence="6">CDC48-associated ubiquitin-like/zinc finger protein 1</fullName>
    </submittedName>
</protein>
<organism evidence="6 7">
    <name type="scientific">[Candida] railenensis</name>
    <dbReference type="NCBI Taxonomy" id="45579"/>
    <lineage>
        <taxon>Eukaryota</taxon>
        <taxon>Fungi</taxon>
        <taxon>Dikarya</taxon>
        <taxon>Ascomycota</taxon>
        <taxon>Saccharomycotina</taxon>
        <taxon>Pichiomycetes</taxon>
        <taxon>Debaryomycetaceae</taxon>
        <taxon>Kurtzmaniella</taxon>
    </lineage>
</organism>
<dbReference type="EMBL" id="CAKXYY010000031">
    <property type="protein sequence ID" value="CAH2355670.1"/>
    <property type="molecule type" value="Genomic_DNA"/>
</dbReference>
<dbReference type="InterPro" id="IPR057358">
    <property type="entry name" value="UBL_ZFAND1-like"/>
</dbReference>
<keyword evidence="2 4" id="KW-0863">Zinc-finger</keyword>
<sequence>MSMPLFMTKRDDTQGILDIGKHCFKCQRLDFLPFPCEFCNHVYCSDHRTLELHSCPGKRPQRQAGDLIDYVNSKDSKEPVASLFPDRKNDMKKVDDSLNKPPKPTTILEATSFRVGDAAKGKTTAFSKFTKFLQKRKSSFVSKTATSATSTATSRKVVDLATLRKTARGDSKIQVADKIYVWVKTIDGKEGKAEAIFINKNWPAGRALDNIAELLRIRNYNNSTNDSDERLNMFLAGQSGDPILVGTSERCSRFKNGDEIFLVRGSISR</sequence>
<evidence type="ECO:0000313" key="6">
    <source>
        <dbReference type="EMBL" id="CAH2355670.1"/>
    </source>
</evidence>
<dbReference type="SUPFAM" id="SSF118310">
    <property type="entry name" value="AN1-like Zinc finger"/>
    <property type="match status" value="1"/>
</dbReference>
<dbReference type="AlphaFoldDB" id="A0A9P0QU27"/>
<name>A0A9P0QU27_9ASCO</name>
<dbReference type="PANTHER" id="PTHR14677">
    <property type="entry name" value="ARSENITE INDUCUBLE RNA ASSOCIATED PROTEIN AIP-1-RELATED"/>
    <property type="match status" value="1"/>
</dbReference>
<dbReference type="PANTHER" id="PTHR14677:SF40">
    <property type="entry name" value="CDC48-ASSOCIATED UBIQUITIN-LIKE_ZINC FINGER PROTEIN 1"/>
    <property type="match status" value="1"/>
</dbReference>
<dbReference type="Proteomes" id="UP000837801">
    <property type="component" value="Unassembled WGS sequence"/>
</dbReference>
<keyword evidence="7" id="KW-1185">Reference proteome</keyword>
<dbReference type="OrthoDB" id="431929at2759"/>
<keyword evidence="1" id="KW-0479">Metal-binding</keyword>
<dbReference type="GO" id="GO:0005737">
    <property type="term" value="C:cytoplasm"/>
    <property type="evidence" value="ECO:0007669"/>
    <property type="project" value="TreeGrafter"/>
</dbReference>
<dbReference type="Pfam" id="PF25327">
    <property type="entry name" value="UBL_ZFAND1"/>
    <property type="match status" value="1"/>
</dbReference>
<keyword evidence="3" id="KW-0862">Zinc</keyword>
<feature type="domain" description="AN1-type" evidence="5">
    <location>
        <begin position="17"/>
        <end position="63"/>
    </location>
</feature>
<gene>
    <name evidence="6" type="ORF">CLIB1423_31S00188</name>
</gene>
<dbReference type="SMART" id="SM00154">
    <property type="entry name" value="ZnF_AN1"/>
    <property type="match status" value="1"/>
</dbReference>
<comment type="caution">
    <text evidence="6">The sequence shown here is derived from an EMBL/GenBank/DDBJ whole genome shotgun (WGS) entry which is preliminary data.</text>
</comment>
<accession>A0A9P0QU27</accession>
<evidence type="ECO:0000313" key="7">
    <source>
        <dbReference type="Proteomes" id="UP000837801"/>
    </source>
</evidence>
<evidence type="ECO:0000256" key="1">
    <source>
        <dbReference type="ARBA" id="ARBA00022723"/>
    </source>
</evidence>
<evidence type="ECO:0000256" key="2">
    <source>
        <dbReference type="ARBA" id="ARBA00022771"/>
    </source>
</evidence>
<dbReference type="PROSITE" id="PS51039">
    <property type="entry name" value="ZF_AN1"/>
    <property type="match status" value="1"/>
</dbReference>
<evidence type="ECO:0000256" key="4">
    <source>
        <dbReference type="PROSITE-ProRule" id="PRU00449"/>
    </source>
</evidence>
<dbReference type="GO" id="GO:0008270">
    <property type="term" value="F:zinc ion binding"/>
    <property type="evidence" value="ECO:0007669"/>
    <property type="project" value="UniProtKB-KW"/>
</dbReference>
<dbReference type="Pfam" id="PF01428">
    <property type="entry name" value="zf-AN1"/>
    <property type="match status" value="1"/>
</dbReference>
<dbReference type="InterPro" id="IPR000058">
    <property type="entry name" value="Znf_AN1"/>
</dbReference>
<dbReference type="InterPro" id="IPR035896">
    <property type="entry name" value="AN1-like_Znf"/>
</dbReference>
<reference evidence="6" key="1">
    <citation type="submission" date="2022-03" db="EMBL/GenBank/DDBJ databases">
        <authorList>
            <person name="Legras J.-L."/>
            <person name="Devillers H."/>
            <person name="Grondin C."/>
        </authorList>
    </citation>
    <scope>NUCLEOTIDE SEQUENCE</scope>
    <source>
        <strain evidence="6">CLIB 1423</strain>
    </source>
</reference>
<evidence type="ECO:0000256" key="3">
    <source>
        <dbReference type="ARBA" id="ARBA00022833"/>
    </source>
</evidence>